<evidence type="ECO:0000256" key="4">
    <source>
        <dbReference type="ARBA" id="ARBA00022723"/>
    </source>
</evidence>
<dbReference type="AlphaFoldDB" id="A0A8H3SB33"/>
<dbReference type="GO" id="GO:0005506">
    <property type="term" value="F:iron ion binding"/>
    <property type="evidence" value="ECO:0007669"/>
    <property type="project" value="InterPro"/>
</dbReference>
<keyword evidence="7 9" id="KW-0503">Monooxygenase</keyword>
<protein>
    <submittedName>
        <fullName evidence="11">Ent-kaurene oxidase</fullName>
    </submittedName>
</protein>
<evidence type="ECO:0000256" key="6">
    <source>
        <dbReference type="ARBA" id="ARBA00023004"/>
    </source>
</evidence>
<evidence type="ECO:0000256" key="3">
    <source>
        <dbReference type="ARBA" id="ARBA00022617"/>
    </source>
</evidence>
<comment type="cofactor">
    <cofactor evidence="1 8">
        <name>heme</name>
        <dbReference type="ChEBI" id="CHEBI:30413"/>
    </cofactor>
</comment>
<dbReference type="InterPro" id="IPR002401">
    <property type="entry name" value="Cyt_P450_E_grp-I"/>
</dbReference>
<dbReference type="InterPro" id="IPR001128">
    <property type="entry name" value="Cyt_P450"/>
</dbReference>
<comment type="caution">
    <text evidence="11">The sequence shown here is derived from an EMBL/GenBank/DDBJ whole genome shotgun (WGS) entry which is preliminary data.</text>
</comment>
<dbReference type="SUPFAM" id="SSF48264">
    <property type="entry name" value="Cytochrome P450"/>
    <property type="match status" value="1"/>
</dbReference>
<sequence length="511" mass="58206">MSQLQSVIANQTGLLLALGIGLAVLAILSPKQHYKGKKVFNDRKGMEWLYTNAKIRFVNHGRNMFKAAFEQSQNAFYIVTSRGVEMILSHKYIPEIRNDDRFNFPLRIEQLLHGRINGFEMFKQSPLENKLFIDTFQSRMTREIGQFLLPISQEIEHFLQTRWTDNSEWHAFSLYPSIVDLIAQGSSRLFVGPNLCRDPDWLRVTVSYNANFFTGVDWLDWWPTVLRPLAAKFSLACQRVRGDLAEARRILAAFVAERRAQRARGEKREDLLQWFEDGANGAPYDPALLLLRASLAALHTTSDLLTQTLFNLCSRPDLVTDLRKEAAAVLGKHGLQKNAVYELKLMDSVIKESQRLKPLLLTSFSRITVADVTLSDGLEIPKGTPIQVSNRNMWDPAVSEYTDADKFDGYRFYNLRRLPGYENTGQLVTTSPSHTGFGLGKHACPGRFFAAIAMKLILCHILLKYDIRLAEGQVPKPVYRADTQIVDPVCEILVRRRKMEIDLAKLAESIE</sequence>
<dbReference type="PRINTS" id="PR00463">
    <property type="entry name" value="EP450I"/>
</dbReference>
<dbReference type="InterPro" id="IPR036396">
    <property type="entry name" value="Cyt_P450_sf"/>
</dbReference>
<feature type="binding site" description="axial binding residue" evidence="8">
    <location>
        <position position="444"/>
    </location>
    <ligand>
        <name>heme</name>
        <dbReference type="ChEBI" id="CHEBI:30413"/>
    </ligand>
    <ligandPart>
        <name>Fe</name>
        <dbReference type="ChEBI" id="CHEBI:18248"/>
    </ligandPart>
</feature>
<dbReference type="Pfam" id="PF00067">
    <property type="entry name" value="p450"/>
    <property type="match status" value="1"/>
</dbReference>
<accession>A0A8H3SB33</accession>
<keyword evidence="10" id="KW-1133">Transmembrane helix</keyword>
<evidence type="ECO:0000256" key="2">
    <source>
        <dbReference type="ARBA" id="ARBA00010617"/>
    </source>
</evidence>
<dbReference type="GO" id="GO:0044283">
    <property type="term" value="P:small molecule biosynthetic process"/>
    <property type="evidence" value="ECO:0007669"/>
    <property type="project" value="UniProtKB-ARBA"/>
</dbReference>
<dbReference type="Proteomes" id="UP000465221">
    <property type="component" value="Unassembled WGS sequence"/>
</dbReference>
<feature type="transmembrane region" description="Helical" evidence="10">
    <location>
        <begin position="6"/>
        <end position="28"/>
    </location>
</feature>
<keyword evidence="10" id="KW-0472">Membrane</keyword>
<reference evidence="11 12" key="1">
    <citation type="submission" date="2020-01" db="EMBL/GenBank/DDBJ databases">
        <title>Draft genome sequence of Aspergillus udagawae IFM 46972.</title>
        <authorList>
            <person name="Takahashi H."/>
            <person name="Yaguchi T."/>
        </authorList>
    </citation>
    <scope>NUCLEOTIDE SEQUENCE [LARGE SCALE GENOMIC DNA]</scope>
    <source>
        <strain evidence="11 12">IFM 46972</strain>
    </source>
</reference>
<dbReference type="Gene3D" id="1.10.630.10">
    <property type="entry name" value="Cytochrome P450"/>
    <property type="match status" value="1"/>
</dbReference>
<dbReference type="GO" id="GO:0020037">
    <property type="term" value="F:heme binding"/>
    <property type="evidence" value="ECO:0007669"/>
    <property type="project" value="InterPro"/>
</dbReference>
<keyword evidence="4 8" id="KW-0479">Metal-binding</keyword>
<evidence type="ECO:0000313" key="12">
    <source>
        <dbReference type="Proteomes" id="UP000465221"/>
    </source>
</evidence>
<dbReference type="GO" id="GO:0004497">
    <property type="term" value="F:monooxygenase activity"/>
    <property type="evidence" value="ECO:0007669"/>
    <property type="project" value="UniProtKB-KW"/>
</dbReference>
<keyword evidence="3 8" id="KW-0349">Heme</keyword>
<dbReference type="EMBL" id="BLKC01000122">
    <property type="protein sequence ID" value="GFF55263.1"/>
    <property type="molecule type" value="Genomic_DNA"/>
</dbReference>
<dbReference type="GO" id="GO:0019748">
    <property type="term" value="P:secondary metabolic process"/>
    <property type="evidence" value="ECO:0007669"/>
    <property type="project" value="UniProtKB-ARBA"/>
</dbReference>
<proteinExistence type="inferred from homology"/>
<dbReference type="PANTHER" id="PTHR46206">
    <property type="entry name" value="CYTOCHROME P450"/>
    <property type="match status" value="1"/>
</dbReference>
<evidence type="ECO:0000256" key="7">
    <source>
        <dbReference type="ARBA" id="ARBA00023033"/>
    </source>
</evidence>
<evidence type="ECO:0000256" key="8">
    <source>
        <dbReference type="PIRSR" id="PIRSR602401-1"/>
    </source>
</evidence>
<dbReference type="PRINTS" id="PR00385">
    <property type="entry name" value="P450"/>
</dbReference>
<organism evidence="11 12">
    <name type="scientific">Aspergillus udagawae</name>
    <dbReference type="NCBI Taxonomy" id="91492"/>
    <lineage>
        <taxon>Eukaryota</taxon>
        <taxon>Fungi</taxon>
        <taxon>Dikarya</taxon>
        <taxon>Ascomycota</taxon>
        <taxon>Pezizomycotina</taxon>
        <taxon>Eurotiomycetes</taxon>
        <taxon>Eurotiomycetidae</taxon>
        <taxon>Eurotiales</taxon>
        <taxon>Aspergillaceae</taxon>
        <taxon>Aspergillus</taxon>
        <taxon>Aspergillus subgen. Fumigati</taxon>
    </lineage>
</organism>
<dbReference type="GO" id="GO:0016705">
    <property type="term" value="F:oxidoreductase activity, acting on paired donors, with incorporation or reduction of molecular oxygen"/>
    <property type="evidence" value="ECO:0007669"/>
    <property type="project" value="InterPro"/>
</dbReference>
<evidence type="ECO:0000313" key="11">
    <source>
        <dbReference type="EMBL" id="GFF55263.1"/>
    </source>
</evidence>
<dbReference type="PROSITE" id="PS00086">
    <property type="entry name" value="CYTOCHROME_P450"/>
    <property type="match status" value="1"/>
</dbReference>
<dbReference type="InterPro" id="IPR017972">
    <property type="entry name" value="Cyt_P450_CS"/>
</dbReference>
<dbReference type="PANTHER" id="PTHR46206:SF2">
    <property type="entry name" value="CYTOCHROME P450 MONOOXYGENASE AUSG-RELATED"/>
    <property type="match status" value="1"/>
</dbReference>
<gene>
    <name evidence="11" type="ORF">IFM46972_10225</name>
</gene>
<keyword evidence="10" id="KW-0812">Transmembrane</keyword>
<keyword evidence="5 9" id="KW-0560">Oxidoreductase</keyword>
<evidence type="ECO:0000256" key="10">
    <source>
        <dbReference type="SAM" id="Phobius"/>
    </source>
</evidence>
<name>A0A8H3SB33_9EURO</name>
<evidence type="ECO:0000256" key="5">
    <source>
        <dbReference type="ARBA" id="ARBA00023002"/>
    </source>
</evidence>
<evidence type="ECO:0000256" key="9">
    <source>
        <dbReference type="RuleBase" id="RU000461"/>
    </source>
</evidence>
<keyword evidence="6 8" id="KW-0408">Iron</keyword>
<comment type="similarity">
    <text evidence="2 9">Belongs to the cytochrome P450 family.</text>
</comment>
<evidence type="ECO:0000256" key="1">
    <source>
        <dbReference type="ARBA" id="ARBA00001971"/>
    </source>
</evidence>
<dbReference type="CDD" id="cd11041">
    <property type="entry name" value="CYP503A1-like"/>
    <property type="match status" value="1"/>
</dbReference>